<keyword evidence="1 3" id="KW-0378">Hydrolase</keyword>
<dbReference type="Gene3D" id="3.40.50.850">
    <property type="entry name" value="Isochorismatase-like"/>
    <property type="match status" value="1"/>
</dbReference>
<dbReference type="InterPro" id="IPR000868">
    <property type="entry name" value="Isochorismatase-like_dom"/>
</dbReference>
<dbReference type="KEGG" id="omr:OXIME_000160"/>
<gene>
    <name evidence="3" type="ORF">OXIME_000160</name>
</gene>
<evidence type="ECO:0000313" key="3">
    <source>
        <dbReference type="EMBL" id="WYX99625.1"/>
    </source>
</evidence>
<dbReference type="AlphaFoldDB" id="A0AAX4NDN9"/>
<dbReference type="PRINTS" id="PR01398">
    <property type="entry name" value="ISCHRISMTASE"/>
</dbReference>
<evidence type="ECO:0000256" key="1">
    <source>
        <dbReference type="ARBA" id="ARBA00022801"/>
    </source>
</evidence>
<evidence type="ECO:0000313" key="4">
    <source>
        <dbReference type="Proteomes" id="UP001451606"/>
    </source>
</evidence>
<dbReference type="NCBIfam" id="NF008517">
    <property type="entry name" value="PRK11440.1"/>
    <property type="match status" value="1"/>
</dbReference>
<dbReference type="SUPFAM" id="SSF52499">
    <property type="entry name" value="Isochorismatase-like hydrolases"/>
    <property type="match status" value="1"/>
</dbReference>
<sequence>MDSNTLDRKKTALVVIDLQKGIVSMPTKPYSTSEVVKNSAILAKKFRESNMPVFLVHVYSDVETSLHPLNDSGQMRRGDMPQDWHEFVPELERSRNDIIITKKQWGAFYGTDLDLQLRRRKIDTIVLCGIATKYGVESTARFAYEYGYQQIFPEDAMSDLSEESHKDSVEFVLKRIGLVRKTEEILKWII</sequence>
<proteinExistence type="predicted"/>
<dbReference type="PANTHER" id="PTHR43540">
    <property type="entry name" value="PEROXYUREIDOACRYLATE/UREIDOACRYLATE AMIDOHYDROLASE-RELATED"/>
    <property type="match status" value="1"/>
</dbReference>
<dbReference type="GO" id="GO:0008908">
    <property type="term" value="F:isochorismatase activity"/>
    <property type="evidence" value="ECO:0007669"/>
    <property type="project" value="InterPro"/>
</dbReference>
<evidence type="ECO:0000259" key="2">
    <source>
        <dbReference type="Pfam" id="PF00857"/>
    </source>
</evidence>
<dbReference type="RefSeq" id="WP_393971593.1">
    <property type="nucleotide sequence ID" value="NZ_CP133772.1"/>
</dbReference>
<dbReference type="Proteomes" id="UP001451606">
    <property type="component" value="Chromosome"/>
</dbReference>
<dbReference type="Pfam" id="PF00857">
    <property type="entry name" value="Isochorismatase"/>
    <property type="match status" value="1"/>
</dbReference>
<dbReference type="InterPro" id="IPR016291">
    <property type="entry name" value="Isochorismatase"/>
</dbReference>
<organism evidence="3 4">
    <name type="scientific">Oxyplasma meridianum</name>
    <dbReference type="NCBI Taxonomy" id="3073602"/>
    <lineage>
        <taxon>Archaea</taxon>
        <taxon>Methanobacteriati</taxon>
        <taxon>Thermoplasmatota</taxon>
        <taxon>Thermoplasmata</taxon>
        <taxon>Thermoplasmatales</taxon>
        <taxon>Thermoplasmataceae</taxon>
        <taxon>Oxyplasma</taxon>
    </lineage>
</organism>
<feature type="domain" description="Isochorismatase-like" evidence="2">
    <location>
        <begin position="11"/>
        <end position="183"/>
    </location>
</feature>
<reference evidence="3 4" key="1">
    <citation type="submission" date="2023-09" db="EMBL/GenBank/DDBJ databases">
        <authorList>
            <person name="Golyshina O.V."/>
            <person name="Lunev E.A."/>
            <person name="Bargiela R."/>
            <person name="Gaines M.C."/>
            <person name="Daum B."/>
            <person name="Bale N.J."/>
            <person name="Koenen M."/>
            <person name="Sinninghe Damst J.S."/>
            <person name="Yakimov M."/>
            <person name="Golyshin P.N."/>
        </authorList>
    </citation>
    <scope>NUCLEOTIDE SEQUENCE [LARGE SCALE GENOMIC DNA]</scope>
    <source>
        <strain evidence="3 4">M1</strain>
    </source>
</reference>
<dbReference type="InterPro" id="IPR050272">
    <property type="entry name" value="Isochorismatase-like_hydrls"/>
</dbReference>
<dbReference type="PANTHER" id="PTHR43540:SF7">
    <property type="entry name" value="ISOCHORISMATASE FAMILY PROTEIN YECD"/>
    <property type="match status" value="1"/>
</dbReference>
<protein>
    <submittedName>
        <fullName evidence="3">Hydrolase</fullName>
    </submittedName>
</protein>
<dbReference type="GeneID" id="95966883"/>
<dbReference type="InterPro" id="IPR036380">
    <property type="entry name" value="Isochorismatase-like_sf"/>
</dbReference>
<accession>A0AAX4NDN9</accession>
<keyword evidence="4" id="KW-1185">Reference proteome</keyword>
<dbReference type="CDD" id="cd00431">
    <property type="entry name" value="cysteine_hydrolases"/>
    <property type="match status" value="1"/>
</dbReference>
<name>A0AAX4NDN9_9ARCH</name>
<dbReference type="EMBL" id="CP133772">
    <property type="protein sequence ID" value="WYX99625.1"/>
    <property type="molecule type" value="Genomic_DNA"/>
</dbReference>